<accession>A0AAE9YZ37</accession>
<evidence type="ECO:0000256" key="1">
    <source>
        <dbReference type="ARBA" id="ARBA00023015"/>
    </source>
</evidence>
<dbReference type="PROSITE" id="PS50977">
    <property type="entry name" value="HTH_TETR_2"/>
    <property type="match status" value="1"/>
</dbReference>
<feature type="domain" description="HTH tetR-type" evidence="5">
    <location>
        <begin position="8"/>
        <end position="68"/>
    </location>
</feature>
<dbReference type="Pfam" id="PF00440">
    <property type="entry name" value="TetR_N"/>
    <property type="match status" value="1"/>
</dbReference>
<name>A0AAE9YZ37_9GAMM</name>
<organism evidence="6 7">
    <name type="scientific">Thalassomonas actiniarum</name>
    <dbReference type="NCBI Taxonomy" id="485447"/>
    <lineage>
        <taxon>Bacteria</taxon>
        <taxon>Pseudomonadati</taxon>
        <taxon>Pseudomonadota</taxon>
        <taxon>Gammaproteobacteria</taxon>
        <taxon>Alteromonadales</taxon>
        <taxon>Colwelliaceae</taxon>
        <taxon>Thalassomonas</taxon>
    </lineage>
</organism>
<dbReference type="InterPro" id="IPR036271">
    <property type="entry name" value="Tet_transcr_reg_TetR-rel_C_sf"/>
</dbReference>
<dbReference type="SUPFAM" id="SSF46689">
    <property type="entry name" value="Homeodomain-like"/>
    <property type="match status" value="1"/>
</dbReference>
<dbReference type="PANTHER" id="PTHR47506">
    <property type="entry name" value="TRANSCRIPTIONAL REGULATORY PROTEIN"/>
    <property type="match status" value="1"/>
</dbReference>
<evidence type="ECO:0000259" key="5">
    <source>
        <dbReference type="PROSITE" id="PS50977"/>
    </source>
</evidence>
<feature type="DNA-binding region" description="H-T-H motif" evidence="4">
    <location>
        <begin position="31"/>
        <end position="50"/>
    </location>
</feature>
<keyword evidence="1" id="KW-0805">Transcription regulation</keyword>
<dbReference type="PANTHER" id="PTHR47506:SF6">
    <property type="entry name" value="HTH-TYPE TRANSCRIPTIONAL REPRESSOR NEMR"/>
    <property type="match status" value="1"/>
</dbReference>
<dbReference type="InterPro" id="IPR001647">
    <property type="entry name" value="HTH_TetR"/>
</dbReference>
<proteinExistence type="predicted"/>
<dbReference type="GO" id="GO:0003677">
    <property type="term" value="F:DNA binding"/>
    <property type="evidence" value="ECO:0007669"/>
    <property type="project" value="UniProtKB-UniRule"/>
</dbReference>
<sequence>MPRPRRSESTREALITAGINQLSIYGYHGTGIKQVLDEVKVPKGSFYNFFASKEAFVAELIKQYSDNLLAQLADYFQHQAKALTPLGKLKAINHLSMQKFADTEFQTSCLIATISADIDADNRLCQQALNQAVDDCLDVIASLFEQAQQCLEVRRDIPARQLAQLYWSAWQGALLRTRVIKDKQEAQQCMDVLLNTLCGKALSEQA</sequence>
<dbReference type="InterPro" id="IPR009057">
    <property type="entry name" value="Homeodomain-like_sf"/>
</dbReference>
<keyword evidence="2 4" id="KW-0238">DNA-binding</keyword>
<protein>
    <submittedName>
        <fullName evidence="6">TetR/AcrR family transcriptional regulator</fullName>
    </submittedName>
</protein>
<reference evidence="6 7" key="1">
    <citation type="journal article" date="2015" name="Genome Announc.">
        <title>Draft Genome Sequences of Marine Isolates of Thalassomonas viridans and Thalassomonas actiniarum.</title>
        <authorList>
            <person name="Olonade I."/>
            <person name="van Zyl L.J."/>
            <person name="Trindade M."/>
        </authorList>
    </citation>
    <scope>NUCLEOTIDE SEQUENCE [LARGE SCALE GENOMIC DNA]</scope>
    <source>
        <strain evidence="6 7">A5K-106</strain>
    </source>
</reference>
<reference evidence="6 7" key="2">
    <citation type="journal article" date="2022" name="Mar. Drugs">
        <title>Bioassay-Guided Fractionation Leads to the Detection of Cholic Acid Generated by the Rare Thalassomonas sp.</title>
        <authorList>
            <person name="Pheiffer F."/>
            <person name="Schneider Y.K."/>
            <person name="Hansen E.H."/>
            <person name="Andersen J.H."/>
            <person name="Isaksson J."/>
            <person name="Busche T."/>
            <person name="R C."/>
            <person name="Kalinowski J."/>
            <person name="Zyl L.V."/>
            <person name="Trindade M."/>
        </authorList>
    </citation>
    <scope>NUCLEOTIDE SEQUENCE [LARGE SCALE GENOMIC DNA]</scope>
    <source>
        <strain evidence="6 7">A5K-106</strain>
    </source>
</reference>
<keyword evidence="7" id="KW-1185">Reference proteome</keyword>
<dbReference type="Proteomes" id="UP000032568">
    <property type="component" value="Chromosome pTact"/>
</dbReference>
<dbReference type="InterPro" id="IPR011075">
    <property type="entry name" value="TetR_C"/>
</dbReference>
<dbReference type="EMBL" id="CP059736">
    <property type="protein sequence ID" value="WDE02183.1"/>
    <property type="molecule type" value="Genomic_DNA"/>
</dbReference>
<evidence type="ECO:0000256" key="4">
    <source>
        <dbReference type="PROSITE-ProRule" id="PRU00335"/>
    </source>
</evidence>
<dbReference type="Gene3D" id="1.10.357.10">
    <property type="entry name" value="Tetracycline Repressor, domain 2"/>
    <property type="match status" value="1"/>
</dbReference>
<evidence type="ECO:0000256" key="3">
    <source>
        <dbReference type="ARBA" id="ARBA00023163"/>
    </source>
</evidence>
<evidence type="ECO:0000313" key="6">
    <source>
        <dbReference type="EMBL" id="WDE02183.1"/>
    </source>
</evidence>
<evidence type="ECO:0000256" key="2">
    <source>
        <dbReference type="ARBA" id="ARBA00023125"/>
    </source>
</evidence>
<dbReference type="SUPFAM" id="SSF48498">
    <property type="entry name" value="Tetracyclin repressor-like, C-terminal domain"/>
    <property type="match status" value="1"/>
</dbReference>
<evidence type="ECO:0000313" key="7">
    <source>
        <dbReference type="Proteomes" id="UP000032568"/>
    </source>
</evidence>
<dbReference type="RefSeq" id="WP_053042795.1">
    <property type="nucleotide sequence ID" value="NZ_CP059736.1"/>
</dbReference>
<dbReference type="AlphaFoldDB" id="A0AAE9YZ37"/>
<dbReference type="Pfam" id="PF16925">
    <property type="entry name" value="TetR_C_13"/>
    <property type="match status" value="1"/>
</dbReference>
<keyword evidence="3" id="KW-0804">Transcription</keyword>
<dbReference type="KEGG" id="tact:SG35_030980"/>
<gene>
    <name evidence="6" type="ORF">SG35_030980</name>
</gene>